<reference evidence="2 3" key="1">
    <citation type="submission" date="2017-11" db="EMBL/GenBank/DDBJ databases">
        <title>Animal gut microbial communities from fecal samples from Wisconsin, USA.</title>
        <authorList>
            <person name="Neumann A."/>
        </authorList>
    </citation>
    <scope>NUCLEOTIDE SEQUENCE [LARGE SCALE GENOMIC DNA]</scope>
    <source>
        <strain evidence="2 3">UWS3</strain>
    </source>
</reference>
<dbReference type="Pfam" id="PF13412">
    <property type="entry name" value="HTH_24"/>
    <property type="match status" value="1"/>
</dbReference>
<dbReference type="InterPro" id="IPR000600">
    <property type="entry name" value="ROK"/>
</dbReference>
<evidence type="ECO:0000313" key="2">
    <source>
        <dbReference type="EMBL" id="PJJ41582.1"/>
    </source>
</evidence>
<dbReference type="InterPro" id="IPR043129">
    <property type="entry name" value="ATPase_NBD"/>
</dbReference>
<keyword evidence="3" id="KW-1185">Reference proteome</keyword>
<dbReference type="Proteomes" id="UP000231134">
    <property type="component" value="Unassembled WGS sequence"/>
</dbReference>
<dbReference type="RefSeq" id="WP_100425540.1">
    <property type="nucleotide sequence ID" value="NZ_PGEX01000001.1"/>
</dbReference>
<comment type="caution">
    <text evidence="2">The sequence shown here is derived from an EMBL/GenBank/DDBJ whole genome shotgun (WGS) entry which is preliminary data.</text>
</comment>
<dbReference type="SUPFAM" id="SSF46785">
    <property type="entry name" value="Winged helix' DNA-binding domain"/>
    <property type="match status" value="1"/>
</dbReference>
<dbReference type="PANTHER" id="PTHR18964">
    <property type="entry name" value="ROK (REPRESSOR, ORF, KINASE) FAMILY"/>
    <property type="match status" value="1"/>
</dbReference>
<protein>
    <submittedName>
        <fullName evidence="2">Winged helix-turn-helix DNA-binding protein</fullName>
    </submittedName>
</protein>
<accession>A0A2M9A7A3</accession>
<sequence length="324" mass="36067">MSHDSTKKIRQILLENGSITKPELAKLTNLTVATCGYILNGLVENGEVIAENFRTSSGGRPAMSYRYNSERCRFLCLYALFEGGAESIHYRITDAMYGLHGKGEFKCKNIKLKSLLQCVQKLLKQNPKICMISIGVQGGVSQGSVEFSDFPDLNGINLSHEMEQKTGIPTYVENDMNAIALGYSQRNANEKNVAILFTPKGNPPAGGFLVDGKILRGNANFAGELSYFPFPFSRNQQLDIFDNVKSALPYIRQVLFATVAFLDPAVIVFTGGLAEKLSKANLDMQMRNHLRRPQLPRLFFITDSSDEYFLGLTKIATEHFLQND</sequence>
<dbReference type="Gene3D" id="1.10.10.10">
    <property type="entry name" value="Winged helix-like DNA-binding domain superfamily/Winged helix DNA-binding domain"/>
    <property type="match status" value="1"/>
</dbReference>
<dbReference type="InterPro" id="IPR036388">
    <property type="entry name" value="WH-like_DNA-bd_sf"/>
</dbReference>
<dbReference type="AlphaFoldDB" id="A0A2M9A7A3"/>
<comment type="similarity">
    <text evidence="1">Belongs to the ROK (NagC/XylR) family.</text>
</comment>
<dbReference type="SUPFAM" id="SSF53067">
    <property type="entry name" value="Actin-like ATPase domain"/>
    <property type="match status" value="1"/>
</dbReference>
<gene>
    <name evidence="2" type="ORF">BGX16_1565</name>
</gene>
<dbReference type="CDD" id="cd23763">
    <property type="entry name" value="ASKHA_ATPase_ROK"/>
    <property type="match status" value="1"/>
</dbReference>
<proteinExistence type="inferred from homology"/>
<dbReference type="PANTHER" id="PTHR18964:SF149">
    <property type="entry name" value="BIFUNCTIONAL UDP-N-ACETYLGLUCOSAMINE 2-EPIMERASE_N-ACETYLMANNOSAMINE KINASE"/>
    <property type="match status" value="1"/>
</dbReference>
<dbReference type="InterPro" id="IPR036390">
    <property type="entry name" value="WH_DNA-bd_sf"/>
</dbReference>
<name>A0A2M9A7A3_9BACT</name>
<dbReference type="EMBL" id="PGEX01000001">
    <property type="protein sequence ID" value="PJJ41582.1"/>
    <property type="molecule type" value="Genomic_DNA"/>
</dbReference>
<organism evidence="2 3">
    <name type="scientific">Hallerella succinigenes</name>
    <dbReference type="NCBI Taxonomy" id="1896222"/>
    <lineage>
        <taxon>Bacteria</taxon>
        <taxon>Pseudomonadati</taxon>
        <taxon>Fibrobacterota</taxon>
        <taxon>Fibrobacteria</taxon>
        <taxon>Fibrobacterales</taxon>
        <taxon>Fibrobacteraceae</taxon>
        <taxon>Hallerella</taxon>
    </lineage>
</organism>
<keyword evidence="2" id="KW-0238">DNA-binding</keyword>
<evidence type="ECO:0000256" key="1">
    <source>
        <dbReference type="ARBA" id="ARBA00006479"/>
    </source>
</evidence>
<dbReference type="OrthoDB" id="6501901at2"/>
<dbReference type="Gene3D" id="3.30.420.40">
    <property type="match status" value="2"/>
</dbReference>
<evidence type="ECO:0000313" key="3">
    <source>
        <dbReference type="Proteomes" id="UP000231134"/>
    </source>
</evidence>
<dbReference type="GO" id="GO:0003677">
    <property type="term" value="F:DNA binding"/>
    <property type="evidence" value="ECO:0007669"/>
    <property type="project" value="UniProtKB-KW"/>
</dbReference>
<dbReference type="Pfam" id="PF00480">
    <property type="entry name" value="ROK"/>
    <property type="match status" value="1"/>
</dbReference>